<feature type="region of interest" description="Disordered" evidence="1">
    <location>
        <begin position="183"/>
        <end position="248"/>
    </location>
</feature>
<feature type="region of interest" description="Disordered" evidence="1">
    <location>
        <begin position="262"/>
        <end position="327"/>
    </location>
</feature>
<evidence type="ECO:0000256" key="2">
    <source>
        <dbReference type="SAM" id="Phobius"/>
    </source>
</evidence>
<dbReference type="OrthoDB" id="2537751at2759"/>
<keyword evidence="3" id="KW-0732">Signal</keyword>
<keyword evidence="2" id="KW-0812">Transmembrane</keyword>
<feature type="compositionally biased region" description="Polar residues" evidence="1">
    <location>
        <begin position="272"/>
        <end position="288"/>
    </location>
</feature>
<organism evidence="4 5">
    <name type="scientific">Microbotryum intermedium</name>
    <dbReference type="NCBI Taxonomy" id="269621"/>
    <lineage>
        <taxon>Eukaryota</taxon>
        <taxon>Fungi</taxon>
        <taxon>Dikarya</taxon>
        <taxon>Basidiomycota</taxon>
        <taxon>Pucciniomycotina</taxon>
        <taxon>Microbotryomycetes</taxon>
        <taxon>Microbotryales</taxon>
        <taxon>Microbotryaceae</taxon>
        <taxon>Microbotryum</taxon>
    </lineage>
</organism>
<sequence>MAATRRLLFQLLLLLVTITFPSLFRVTSVGVRASPLPAWANMQPRQLQPTTSTTLNIVITQTQDSSSYTVPGFPSVWDPWTTTATAATASATSSSQARGPWRGGTTLDHSEIRLAQERARGGDSMISTIVLVLIASILLVLMLLRAWRVQRNYPLSFRAFFIPSFGLKIPCLNIDIAPAIPRAPTGPPPGYPRGFNTVFRPPRREHDTNGATIEEGGQRAGSRDEDDIWDGESRDELQEEKEGLPRYAVDVDLPGYSHVVVPGGARNHGLERQSSVGSSGSEGATLDSSVGAEPIIRSREYEQAIRNTPRAPDTAVTREMSQIRTSF</sequence>
<feature type="transmembrane region" description="Helical" evidence="2">
    <location>
        <begin position="124"/>
        <end position="144"/>
    </location>
</feature>
<evidence type="ECO:0000313" key="4">
    <source>
        <dbReference type="EMBL" id="SCV71603.1"/>
    </source>
</evidence>
<keyword evidence="2" id="KW-1133">Transmembrane helix</keyword>
<evidence type="ECO:0000256" key="3">
    <source>
        <dbReference type="SAM" id="SignalP"/>
    </source>
</evidence>
<keyword evidence="2" id="KW-0472">Membrane</keyword>
<dbReference type="Proteomes" id="UP000198372">
    <property type="component" value="Unassembled WGS sequence"/>
</dbReference>
<feature type="signal peptide" evidence="3">
    <location>
        <begin position="1"/>
        <end position="23"/>
    </location>
</feature>
<name>A0A238FHY0_9BASI</name>
<proteinExistence type="predicted"/>
<protein>
    <submittedName>
        <fullName evidence="4">BQ2448_3191 protein</fullName>
    </submittedName>
</protein>
<feature type="compositionally biased region" description="Basic and acidic residues" evidence="1">
    <location>
        <begin position="231"/>
        <end position="244"/>
    </location>
</feature>
<dbReference type="EMBL" id="FMSP01000007">
    <property type="protein sequence ID" value="SCV71603.1"/>
    <property type="molecule type" value="Genomic_DNA"/>
</dbReference>
<accession>A0A238FHY0</accession>
<feature type="chain" id="PRO_5013144816" evidence="3">
    <location>
        <begin position="24"/>
        <end position="327"/>
    </location>
</feature>
<gene>
    <name evidence="4" type="ORF">BQ2448_3191</name>
</gene>
<reference evidence="5" key="1">
    <citation type="submission" date="2016-09" db="EMBL/GenBank/DDBJ databases">
        <authorList>
            <person name="Jeantristanb JTB J.-T."/>
            <person name="Ricardo R."/>
        </authorList>
    </citation>
    <scope>NUCLEOTIDE SEQUENCE [LARGE SCALE GENOMIC DNA]</scope>
</reference>
<evidence type="ECO:0000256" key="1">
    <source>
        <dbReference type="SAM" id="MobiDB-lite"/>
    </source>
</evidence>
<keyword evidence="5" id="KW-1185">Reference proteome</keyword>
<dbReference type="AlphaFoldDB" id="A0A238FHY0"/>
<evidence type="ECO:0000313" key="5">
    <source>
        <dbReference type="Proteomes" id="UP000198372"/>
    </source>
</evidence>